<dbReference type="Gene3D" id="3.10.450.50">
    <property type="match status" value="1"/>
</dbReference>
<protein>
    <submittedName>
        <fullName evidence="2">Nuclear transport factor 2 family protein</fullName>
    </submittedName>
</protein>
<dbReference type="EMBL" id="CP104213">
    <property type="protein sequence ID" value="UWX65253.1"/>
    <property type="molecule type" value="Genomic_DNA"/>
</dbReference>
<sequence>MSASQDQSGQDQSGIAGLDEFLALNAVLILDDAWNAAYTSRDTQALAELIADDWLGFLPDGAAVGKAALLRALSVYPDELLVFERRAAQVCGDTAFTRGQLSTNGVHAQGFLRVYARRAGQWQAVAVQVVP</sequence>
<evidence type="ECO:0000259" key="1">
    <source>
        <dbReference type="Pfam" id="PF14534"/>
    </source>
</evidence>
<gene>
    <name evidence="2" type="ORF">N0D28_06255</name>
</gene>
<proteinExistence type="predicted"/>
<dbReference type="Proteomes" id="UP001060261">
    <property type="component" value="Chromosome"/>
</dbReference>
<feature type="domain" description="DUF4440" evidence="1">
    <location>
        <begin position="30"/>
        <end position="123"/>
    </location>
</feature>
<accession>A0ABY5YJE9</accession>
<dbReference type="Pfam" id="PF14534">
    <property type="entry name" value="DUF4440"/>
    <property type="match status" value="1"/>
</dbReference>
<reference evidence="2" key="1">
    <citation type="submission" date="2022-09" db="EMBL/GenBank/DDBJ databases">
        <title>genome sequence of Deinococcus rubellus.</title>
        <authorList>
            <person name="Srinivasan S."/>
        </authorList>
    </citation>
    <scope>NUCLEOTIDE SEQUENCE</scope>
    <source>
        <strain evidence="2">Ant6</strain>
    </source>
</reference>
<dbReference type="InterPro" id="IPR032710">
    <property type="entry name" value="NTF2-like_dom_sf"/>
</dbReference>
<keyword evidence="3" id="KW-1185">Reference proteome</keyword>
<dbReference type="RefSeq" id="WP_260561509.1">
    <property type="nucleotide sequence ID" value="NZ_BAABEC010000192.1"/>
</dbReference>
<organism evidence="2 3">
    <name type="scientific">Deinococcus rubellus</name>
    <dbReference type="NCBI Taxonomy" id="1889240"/>
    <lineage>
        <taxon>Bacteria</taxon>
        <taxon>Thermotogati</taxon>
        <taxon>Deinococcota</taxon>
        <taxon>Deinococci</taxon>
        <taxon>Deinococcales</taxon>
        <taxon>Deinococcaceae</taxon>
        <taxon>Deinococcus</taxon>
    </lineage>
</organism>
<name>A0ABY5YJE9_9DEIO</name>
<evidence type="ECO:0000313" key="2">
    <source>
        <dbReference type="EMBL" id="UWX65253.1"/>
    </source>
</evidence>
<dbReference type="InterPro" id="IPR027843">
    <property type="entry name" value="DUF4440"/>
</dbReference>
<dbReference type="SUPFAM" id="SSF54427">
    <property type="entry name" value="NTF2-like"/>
    <property type="match status" value="1"/>
</dbReference>
<evidence type="ECO:0000313" key="3">
    <source>
        <dbReference type="Proteomes" id="UP001060261"/>
    </source>
</evidence>